<evidence type="ECO:0000259" key="2">
    <source>
        <dbReference type="Pfam" id="PF24994"/>
    </source>
</evidence>
<dbReference type="InterPro" id="IPR006943">
    <property type="entry name" value="DUF641_pln"/>
</dbReference>
<sequence>METLMAAELPQQKAGGGLARRLVRLLRRKRSTSGSVAGGGEYDESSMDSSINSLSKLKLSAAKLDVLFRSAAQPAASPAVDAAAAHALVASLFAGVSAVKAAYAQLQQAQHPYDSEAIQSADAAMVAELTKLSDHKRRFARDPAAAAKSAAAGPAALAAHADEQRHLLRTYEITAGKLGRELRARDAEAERARAALADDLRAARALEERAHPGRTLAALDGLHLSGLNATHFLTALRHAARSVRSFAKSMLGEMRRAGWDPVAAAAAAHPGVPLRHPGDAKFALESFVALKMFDGFHRRDFGLSALHDRSSYDRRRLFDEFAELKAAPAAEFLDARSSRWGALGEFLRDRYLSVVHERMEAAFFGSTAQRGAAASAGAALPGTPWFAEFAEMARRVWLLHCLFLAFDDGGASTIFQVAAGARFSEVYMESVGDGDGDGDDGGAGTAVAAAAAGDRVVGFTVVPGFKVGRTVMQCRVYLSRPARQP</sequence>
<dbReference type="PANTHER" id="PTHR31161">
    <property type="entry name" value="PROTEIN GRAVITROPIC IN THE LIGHT 1"/>
    <property type="match status" value="1"/>
</dbReference>
<dbReference type="KEGG" id="dosa:Os05g0206600"/>
<reference evidence="4" key="2">
    <citation type="journal article" date="2008" name="Nucleic Acids Res.">
        <title>The rice annotation project database (RAP-DB): 2008 update.</title>
        <authorList>
            <consortium name="The rice annotation project (RAP)"/>
        </authorList>
    </citation>
    <scope>GENOME REANNOTATION</scope>
    <source>
        <strain evidence="4">cv. Nipponbare</strain>
    </source>
</reference>
<dbReference type="AlphaFoldDB" id="Q0DK12"/>
<dbReference type="KEGG" id="osa:4338075"/>
<feature type="domain" description="GIL1/IRKI C-terminal" evidence="2">
    <location>
        <begin position="414"/>
        <end position="477"/>
    </location>
</feature>
<reference evidence="3 4" key="1">
    <citation type="journal article" date="2005" name="Nature">
        <title>The map-based sequence of the rice genome.</title>
        <authorList>
            <consortium name="International rice genome sequencing project (IRGSP)"/>
            <person name="Matsumoto T."/>
            <person name="Wu J."/>
            <person name="Kanamori H."/>
            <person name="Katayose Y."/>
            <person name="Fujisawa M."/>
            <person name="Namiki N."/>
            <person name="Mizuno H."/>
            <person name="Yamamoto K."/>
            <person name="Antonio B.A."/>
            <person name="Baba T."/>
            <person name="Sakata K."/>
            <person name="Nagamura Y."/>
            <person name="Aoki H."/>
            <person name="Arikawa K."/>
            <person name="Arita K."/>
            <person name="Bito T."/>
            <person name="Chiden Y."/>
            <person name="Fujitsuka N."/>
            <person name="Fukunaka R."/>
            <person name="Hamada M."/>
            <person name="Harada C."/>
            <person name="Hayashi A."/>
            <person name="Hijishita S."/>
            <person name="Honda M."/>
            <person name="Hosokawa S."/>
            <person name="Ichikawa Y."/>
            <person name="Idonuma A."/>
            <person name="Iijima M."/>
            <person name="Ikeda M."/>
            <person name="Ikeno M."/>
            <person name="Ito K."/>
            <person name="Ito S."/>
            <person name="Ito T."/>
            <person name="Ito Y."/>
            <person name="Ito Y."/>
            <person name="Iwabuchi A."/>
            <person name="Kamiya K."/>
            <person name="Karasawa W."/>
            <person name="Kurita K."/>
            <person name="Katagiri S."/>
            <person name="Kikuta A."/>
            <person name="Kobayashi H."/>
            <person name="Kobayashi N."/>
            <person name="Machita K."/>
            <person name="Maehara T."/>
            <person name="Masukawa M."/>
            <person name="Mizubayashi T."/>
            <person name="Mukai Y."/>
            <person name="Nagasaki H."/>
            <person name="Nagata Y."/>
            <person name="Naito S."/>
            <person name="Nakashima M."/>
            <person name="Nakama Y."/>
            <person name="Nakamichi Y."/>
            <person name="Nakamura M."/>
            <person name="Meguro A."/>
            <person name="Negishi M."/>
            <person name="Ohta I."/>
            <person name="Ohta T."/>
            <person name="Okamoto M."/>
            <person name="Ono N."/>
            <person name="Saji S."/>
            <person name="Sakaguchi M."/>
            <person name="Sakai K."/>
            <person name="Shibata M."/>
            <person name="Shimokawa T."/>
            <person name="Song J."/>
            <person name="Takazaki Y."/>
            <person name="Terasawa K."/>
            <person name="Tsugane M."/>
            <person name="Tsuji K."/>
            <person name="Ueda S."/>
            <person name="Waki K."/>
            <person name="Yamagata H."/>
            <person name="Yamamoto M."/>
            <person name="Yamamoto S."/>
            <person name="Yamane H."/>
            <person name="Yoshiki S."/>
            <person name="Yoshihara R."/>
            <person name="Yukawa K."/>
            <person name="Zhong H."/>
            <person name="Yano M."/>
            <person name="Yuan Q."/>
            <person name="Ouyang S."/>
            <person name="Liu J."/>
            <person name="Jones K.M."/>
            <person name="Gansberger K."/>
            <person name="Moffat K."/>
            <person name="Hill J."/>
            <person name="Bera J."/>
            <person name="Fadrosh D."/>
            <person name="Jin S."/>
            <person name="Johri S."/>
            <person name="Kim M."/>
            <person name="Overton L."/>
            <person name="Reardon M."/>
            <person name="Tsitrin T."/>
            <person name="Vuong H."/>
            <person name="Weaver B."/>
            <person name="Ciecko A."/>
            <person name="Tallon L."/>
            <person name="Jackson J."/>
            <person name="Pai G."/>
            <person name="Aken S.V."/>
            <person name="Utterback T."/>
            <person name="Reidmuller S."/>
            <person name="Feldblyum T."/>
            <person name="Hsiao J."/>
            <person name="Zismann V."/>
            <person name="Iobst S."/>
            <person name="de Vazeille A.R."/>
            <person name="Buell C.R."/>
            <person name="Ying K."/>
            <person name="Li Y."/>
            <person name="Lu T."/>
            <person name="Huang Y."/>
            <person name="Zhao Q."/>
            <person name="Feng Q."/>
            <person name="Zhang L."/>
            <person name="Zhu J."/>
            <person name="Weng Q."/>
            <person name="Mu J."/>
            <person name="Lu Y."/>
            <person name="Fan D."/>
            <person name="Liu Y."/>
            <person name="Guan J."/>
            <person name="Zhang Y."/>
            <person name="Yu S."/>
            <person name="Liu X."/>
            <person name="Zhang Y."/>
            <person name="Hong G."/>
            <person name="Han B."/>
            <person name="Choisne N."/>
            <person name="Demange N."/>
            <person name="Orjeda G."/>
            <person name="Samain S."/>
            <person name="Cattolico L."/>
            <person name="Pelletier E."/>
            <person name="Couloux A."/>
            <person name="Segurens B."/>
            <person name="Wincker P."/>
            <person name="D'Hont A."/>
            <person name="Scarpelli C."/>
            <person name="Weissenbach J."/>
            <person name="Salanoubat M."/>
            <person name="Quetier F."/>
            <person name="Yu Y."/>
            <person name="Kim H.R."/>
            <person name="Rambo T."/>
            <person name="Currie J."/>
            <person name="Collura K."/>
            <person name="Luo M."/>
            <person name="Yang T."/>
            <person name="Ammiraju J.S.S."/>
            <person name="Engler F."/>
            <person name="Soderlund C."/>
            <person name="Wing R.A."/>
            <person name="Palmer L.E."/>
            <person name="de la Bastide M."/>
            <person name="Spiegel L."/>
            <person name="Nascimento L."/>
            <person name="Zutavern T."/>
            <person name="O'Shaughnessy A."/>
            <person name="Dike S."/>
            <person name="Dedhia N."/>
            <person name="Preston R."/>
            <person name="Balija V."/>
            <person name="McCombie W.R."/>
            <person name="Chow T."/>
            <person name="Chen H."/>
            <person name="Chung M."/>
            <person name="Chen C."/>
            <person name="Shaw J."/>
            <person name="Wu H."/>
            <person name="Hsiao K."/>
            <person name="Chao Y."/>
            <person name="Chu M."/>
            <person name="Cheng C."/>
            <person name="Hour A."/>
            <person name="Lee P."/>
            <person name="Lin S."/>
            <person name="Lin Y."/>
            <person name="Liou J."/>
            <person name="Liu S."/>
            <person name="Hsing Y."/>
            <person name="Raghuvanshi S."/>
            <person name="Mohanty A."/>
            <person name="Bharti A.K."/>
            <person name="Gaur A."/>
            <person name="Gupta V."/>
            <person name="Kumar D."/>
            <person name="Ravi V."/>
            <person name="Vij S."/>
            <person name="Kapur A."/>
            <person name="Khurana P."/>
            <person name="Khurana P."/>
            <person name="Khurana J.P."/>
            <person name="Tyagi A.K."/>
            <person name="Gaikwad K."/>
            <person name="Singh A."/>
            <person name="Dalal V."/>
            <person name="Srivastava S."/>
            <person name="Dixit A."/>
            <person name="Pal A.K."/>
            <person name="Ghazi I.A."/>
            <person name="Yadav M."/>
            <person name="Pandit A."/>
            <person name="Bhargava A."/>
            <person name="Sureshbabu K."/>
            <person name="Batra K."/>
            <person name="Sharma T.R."/>
            <person name="Mohapatra T."/>
            <person name="Singh N.K."/>
            <person name="Messing J."/>
            <person name="Nelson A.B."/>
            <person name="Fuks G."/>
            <person name="Kavchok S."/>
            <person name="Keizer G."/>
            <person name="Linton E."/>
            <person name="Llaca V."/>
            <person name="Song R."/>
            <person name="Tanyolac B."/>
            <person name="Young S."/>
            <person name="Ho-Il K."/>
            <person name="Hahn J.H."/>
            <person name="Sangsakoo G."/>
            <person name="Vanavichit A."/>
            <person name="de Mattos Luiz.A.T."/>
            <person name="Zimmer P.D."/>
            <person name="Malone G."/>
            <person name="Dellagostin O."/>
            <person name="de Oliveira A.C."/>
            <person name="Bevan M."/>
            <person name="Bancroft I."/>
            <person name="Minx P."/>
            <person name="Cordum H."/>
            <person name="Wilson R."/>
            <person name="Cheng Z."/>
            <person name="Jin W."/>
            <person name="Jiang J."/>
            <person name="Leong S.A."/>
            <person name="Iwama H."/>
            <person name="Gojobori T."/>
            <person name="Itoh T."/>
            <person name="Niimura Y."/>
            <person name="Fujii Y."/>
            <person name="Habara T."/>
            <person name="Sakai H."/>
            <person name="Sato Y."/>
            <person name="Wilson G."/>
            <person name="Kumar K."/>
            <person name="McCouch S."/>
            <person name="Juretic N."/>
            <person name="Hoen D."/>
            <person name="Wright S."/>
            <person name="Bruskiewich R."/>
            <person name="Bureau T."/>
            <person name="Miyao A."/>
            <person name="Hirochika H."/>
            <person name="Nishikawa T."/>
            <person name="Kadowaki K."/>
            <person name="Sugiura M."/>
            <person name="Burr B."/>
            <person name="Sasaki T."/>
        </authorList>
    </citation>
    <scope>NUCLEOTIDE SEQUENCE [LARGE SCALE GENOMIC DNA]</scope>
    <source>
        <strain evidence="4">cv. Nipponbare</strain>
    </source>
</reference>
<proteinExistence type="predicted"/>
<accession>Q0DK12</accession>
<evidence type="ECO:0000259" key="1">
    <source>
        <dbReference type="Pfam" id="PF04859"/>
    </source>
</evidence>
<evidence type="ECO:0000313" key="3">
    <source>
        <dbReference type="EMBL" id="BAF16811.2"/>
    </source>
</evidence>
<organism evidence="3 4">
    <name type="scientific">Oryza sativa subsp. japonica</name>
    <name type="common">Rice</name>
    <dbReference type="NCBI Taxonomy" id="39947"/>
    <lineage>
        <taxon>Eukaryota</taxon>
        <taxon>Viridiplantae</taxon>
        <taxon>Streptophyta</taxon>
        <taxon>Embryophyta</taxon>
        <taxon>Tracheophyta</taxon>
        <taxon>Spermatophyta</taxon>
        <taxon>Magnoliopsida</taxon>
        <taxon>Liliopsida</taxon>
        <taxon>Poales</taxon>
        <taxon>Poaceae</taxon>
        <taxon>BOP clade</taxon>
        <taxon>Oryzoideae</taxon>
        <taxon>Oryzeae</taxon>
        <taxon>Oryzinae</taxon>
        <taxon>Oryza</taxon>
        <taxon>Oryza sativa</taxon>
    </lineage>
</organism>
<protein>
    <submittedName>
        <fullName evidence="3">Os05g0206600 protein</fullName>
    </submittedName>
</protein>
<dbReference type="GO" id="GO:0009639">
    <property type="term" value="P:response to red or far red light"/>
    <property type="evidence" value="ECO:0007669"/>
    <property type="project" value="InterPro"/>
</dbReference>
<dbReference type="InterPro" id="IPR056813">
    <property type="entry name" value="GIL1_IRKI_C"/>
</dbReference>
<dbReference type="EMBL" id="AP008211">
    <property type="protein sequence ID" value="BAF16811.2"/>
    <property type="molecule type" value="Genomic_DNA"/>
</dbReference>
<dbReference type="GO" id="GO:0009959">
    <property type="term" value="P:negative gravitropism"/>
    <property type="evidence" value="ECO:0007669"/>
    <property type="project" value="InterPro"/>
</dbReference>
<feature type="domain" description="DUF641" evidence="1">
    <location>
        <begin position="82"/>
        <end position="209"/>
    </location>
</feature>
<dbReference type="OrthoDB" id="1915848at2759"/>
<dbReference type="SMR" id="Q0DK12"/>
<dbReference type="Pfam" id="PF04859">
    <property type="entry name" value="DUF641"/>
    <property type="match status" value="1"/>
</dbReference>
<evidence type="ECO:0000313" key="4">
    <source>
        <dbReference type="Proteomes" id="UP000000763"/>
    </source>
</evidence>
<gene>
    <name evidence="3" type="ordered locus">Os05g0206600</name>
</gene>
<dbReference type="InterPro" id="IPR040225">
    <property type="entry name" value="GIL1-like"/>
</dbReference>
<dbReference type="Proteomes" id="UP000000763">
    <property type="component" value="Chromosome 5"/>
</dbReference>
<dbReference type="Pfam" id="PF24994">
    <property type="entry name" value="GIL1_IRKI_C"/>
    <property type="match status" value="1"/>
</dbReference>
<name>Q0DK12_ORYSJ</name>